<reference evidence="2" key="1">
    <citation type="submission" date="2021-07" db="EMBL/GenBank/DDBJ databases">
        <authorList>
            <person name="Catto M.A."/>
            <person name="Jacobson A."/>
            <person name="Kennedy G."/>
            <person name="Labadie P."/>
            <person name="Hunt B.G."/>
            <person name="Srinivasan R."/>
        </authorList>
    </citation>
    <scope>NUCLEOTIDE SEQUENCE</scope>
    <source>
        <strain evidence="2">PL_HMW_Pooled</strain>
        <tissue evidence="2">Head</tissue>
    </source>
</reference>
<keyword evidence="2" id="KW-0489">Methyltransferase</keyword>
<proteinExistence type="predicted"/>
<name>A0AAE1LSX2_9NEOP</name>
<keyword evidence="3" id="KW-1185">Reference proteome</keyword>
<sequence length="82" mass="8574">MRGGRGGRGGGRGRGGEGRGERGRQGGKSVRDGRVSKRNPNPPSNSTTNVPLEDDKKGIKSVQCFLATSAKQVVLMTIPSIP</sequence>
<comment type="caution">
    <text evidence="2">The sequence shown here is derived from an EMBL/GenBank/DDBJ whole genome shotgun (WGS) entry which is preliminary data.</text>
</comment>
<dbReference type="EMBL" id="JAHWGI010001402">
    <property type="protein sequence ID" value="KAK3929674.1"/>
    <property type="molecule type" value="Genomic_DNA"/>
</dbReference>
<dbReference type="AlphaFoldDB" id="A0AAE1LSX2"/>
<feature type="region of interest" description="Disordered" evidence="1">
    <location>
        <begin position="1"/>
        <end position="55"/>
    </location>
</feature>
<evidence type="ECO:0000256" key="1">
    <source>
        <dbReference type="SAM" id="MobiDB-lite"/>
    </source>
</evidence>
<accession>A0AAE1LSX2</accession>
<keyword evidence="2" id="KW-0808">Transferase</keyword>
<reference evidence="2" key="2">
    <citation type="journal article" date="2023" name="BMC Genomics">
        <title>Pest status, molecular evolution, and epigenetic factors derived from the genome assembly of Frankliniella fusca, a thysanopteran phytovirus vector.</title>
        <authorList>
            <person name="Catto M.A."/>
            <person name="Labadie P.E."/>
            <person name="Jacobson A.L."/>
            <person name="Kennedy G.G."/>
            <person name="Srinivasan R."/>
            <person name="Hunt B.G."/>
        </authorList>
    </citation>
    <scope>NUCLEOTIDE SEQUENCE</scope>
    <source>
        <strain evidence="2">PL_HMW_Pooled</strain>
    </source>
</reference>
<gene>
    <name evidence="2" type="ORF">KUF71_019505</name>
</gene>
<feature type="compositionally biased region" description="Basic and acidic residues" evidence="1">
    <location>
        <begin position="14"/>
        <end position="35"/>
    </location>
</feature>
<feature type="compositionally biased region" description="Gly residues" evidence="1">
    <location>
        <begin position="1"/>
        <end position="13"/>
    </location>
</feature>
<dbReference type="GO" id="GO:0032259">
    <property type="term" value="P:methylation"/>
    <property type="evidence" value="ECO:0007669"/>
    <property type="project" value="UniProtKB-KW"/>
</dbReference>
<organism evidence="2 3">
    <name type="scientific">Frankliniella fusca</name>
    <dbReference type="NCBI Taxonomy" id="407009"/>
    <lineage>
        <taxon>Eukaryota</taxon>
        <taxon>Metazoa</taxon>
        <taxon>Ecdysozoa</taxon>
        <taxon>Arthropoda</taxon>
        <taxon>Hexapoda</taxon>
        <taxon>Insecta</taxon>
        <taxon>Pterygota</taxon>
        <taxon>Neoptera</taxon>
        <taxon>Paraneoptera</taxon>
        <taxon>Thysanoptera</taxon>
        <taxon>Terebrantia</taxon>
        <taxon>Thripoidea</taxon>
        <taxon>Thripidae</taxon>
        <taxon>Frankliniella</taxon>
    </lineage>
</organism>
<dbReference type="Proteomes" id="UP001219518">
    <property type="component" value="Unassembled WGS sequence"/>
</dbReference>
<dbReference type="GO" id="GO:0008168">
    <property type="term" value="F:methyltransferase activity"/>
    <property type="evidence" value="ECO:0007669"/>
    <property type="project" value="UniProtKB-KW"/>
</dbReference>
<evidence type="ECO:0000313" key="3">
    <source>
        <dbReference type="Proteomes" id="UP001219518"/>
    </source>
</evidence>
<evidence type="ECO:0000313" key="2">
    <source>
        <dbReference type="EMBL" id="KAK3929674.1"/>
    </source>
</evidence>
<protein>
    <submittedName>
        <fullName evidence="2">Methyltransferase sdnD</fullName>
    </submittedName>
</protein>